<evidence type="ECO:0000256" key="2">
    <source>
        <dbReference type="SAM" id="SignalP"/>
    </source>
</evidence>
<evidence type="ECO:0000313" key="4">
    <source>
        <dbReference type="Proteomes" id="UP000567885"/>
    </source>
</evidence>
<sequence length="290" mass="32346">MLFNLSLLVALLAAAGEAAAVTASTPSVNHWKGFSKLKTVFVFGDSYSRTGFNPKGTQPNSKNKIGNPAFPGITSSNGPNWVGYLTSAFNQSPFLTYNFGTSGAVIGTPNSSSNRYTVVREIDEKFTPNYKLGKTFVTDSSLFAIWIGINDVIINYQNRNSNTYDASFKSYRAQVEKLYKAGARNFLLLTVPPLQLTPRVSKSSNHAKNAPLVTAAVADWNRRVKALQKEFGRLHPSATVFLYDTYPLFQKVYENPLQFHETSGYKDTKGYCSKYEKWTITKTRYQAAWM</sequence>
<dbReference type="PANTHER" id="PTHR45648:SF22">
    <property type="entry name" value="GDSL LIPASE_ACYLHYDROLASE FAMILY PROTEIN (AFU_ORTHOLOGUE AFUA_4G14700)"/>
    <property type="match status" value="1"/>
</dbReference>
<evidence type="ECO:0000313" key="3">
    <source>
        <dbReference type="EMBL" id="KAF5658683.1"/>
    </source>
</evidence>
<feature type="chain" id="PRO_5034094218" evidence="2">
    <location>
        <begin position="21"/>
        <end position="290"/>
    </location>
</feature>
<protein>
    <submittedName>
        <fullName evidence="3">Carbohydrate esterase family 16</fullName>
    </submittedName>
</protein>
<dbReference type="CDD" id="cd01846">
    <property type="entry name" value="fatty_acyltransferase_like"/>
    <property type="match status" value="1"/>
</dbReference>
<name>A0A8H5WHT2_FUSHE</name>
<feature type="signal peptide" evidence="2">
    <location>
        <begin position="1"/>
        <end position="20"/>
    </location>
</feature>
<dbReference type="AlphaFoldDB" id="A0A8H5WHT2"/>
<dbReference type="InterPro" id="IPR001087">
    <property type="entry name" value="GDSL"/>
</dbReference>
<keyword evidence="4" id="KW-1185">Reference proteome</keyword>
<proteinExistence type="predicted"/>
<keyword evidence="1" id="KW-0378">Hydrolase</keyword>
<dbReference type="SUPFAM" id="SSF52266">
    <property type="entry name" value="SGNH hydrolase"/>
    <property type="match status" value="1"/>
</dbReference>
<comment type="caution">
    <text evidence="3">The sequence shown here is derived from an EMBL/GenBank/DDBJ whole genome shotgun (WGS) entry which is preliminary data.</text>
</comment>
<dbReference type="Pfam" id="PF00657">
    <property type="entry name" value="Lipase_GDSL"/>
    <property type="match status" value="1"/>
</dbReference>
<keyword evidence="2" id="KW-0732">Signal</keyword>
<dbReference type="EMBL" id="JAAGWQ010000232">
    <property type="protein sequence ID" value="KAF5658683.1"/>
    <property type="molecule type" value="Genomic_DNA"/>
</dbReference>
<dbReference type="PANTHER" id="PTHR45648">
    <property type="entry name" value="GDSL LIPASE/ACYLHYDROLASE FAMILY PROTEIN (AFU_ORTHOLOGUE AFUA_4G14700)"/>
    <property type="match status" value="1"/>
</dbReference>
<dbReference type="InterPro" id="IPR051058">
    <property type="entry name" value="GDSL_Est/Lipase"/>
</dbReference>
<evidence type="ECO:0000256" key="1">
    <source>
        <dbReference type="ARBA" id="ARBA00022801"/>
    </source>
</evidence>
<reference evidence="3 4" key="1">
    <citation type="submission" date="2020-05" db="EMBL/GenBank/DDBJ databases">
        <title>Identification and distribution of gene clusters putatively required for synthesis of sphingolipid metabolism inhibitors in phylogenetically diverse species of the filamentous fungus Fusarium.</title>
        <authorList>
            <person name="Kim H.-S."/>
            <person name="Busman M."/>
            <person name="Brown D.W."/>
            <person name="Divon H."/>
            <person name="Uhlig S."/>
            <person name="Proctor R.H."/>
        </authorList>
    </citation>
    <scope>NUCLEOTIDE SEQUENCE [LARGE SCALE GENOMIC DNA]</scope>
    <source>
        <strain evidence="3 4">NRRL 20693</strain>
    </source>
</reference>
<dbReference type="Gene3D" id="3.40.50.1110">
    <property type="entry name" value="SGNH hydrolase"/>
    <property type="match status" value="1"/>
</dbReference>
<organism evidence="3 4">
    <name type="scientific">Fusarium heterosporum</name>
    <dbReference type="NCBI Taxonomy" id="42747"/>
    <lineage>
        <taxon>Eukaryota</taxon>
        <taxon>Fungi</taxon>
        <taxon>Dikarya</taxon>
        <taxon>Ascomycota</taxon>
        <taxon>Pezizomycotina</taxon>
        <taxon>Sordariomycetes</taxon>
        <taxon>Hypocreomycetidae</taxon>
        <taxon>Hypocreales</taxon>
        <taxon>Nectriaceae</taxon>
        <taxon>Fusarium</taxon>
        <taxon>Fusarium heterosporum species complex</taxon>
    </lineage>
</organism>
<dbReference type="OrthoDB" id="1600564at2759"/>
<dbReference type="Proteomes" id="UP000567885">
    <property type="component" value="Unassembled WGS sequence"/>
</dbReference>
<gene>
    <name evidence="3" type="ORF">FHETE_9748</name>
</gene>
<dbReference type="InterPro" id="IPR036514">
    <property type="entry name" value="SGNH_hydro_sf"/>
</dbReference>
<accession>A0A8H5WHT2</accession>
<dbReference type="GO" id="GO:0016788">
    <property type="term" value="F:hydrolase activity, acting on ester bonds"/>
    <property type="evidence" value="ECO:0007669"/>
    <property type="project" value="InterPro"/>
</dbReference>